<proteinExistence type="predicted"/>
<dbReference type="Proteomes" id="UP000693981">
    <property type="component" value="Unassembled WGS sequence"/>
</dbReference>
<sequence>MPFGVHETGEAWWRQWHNYKGNGENVSVANTITEKFGLEMADIKAGTRAMFYVQQILRRHVENNRTVIVWYAHIEPFEFENKRVSGIHFLEKGYVLVKPHTRDSDEAFSQVSTCYVIKPQLPTDSKQRAKNKMTELSKFVMSATSAIIATIPEAIESLLVDQAVKRRLPPR</sequence>
<keyword evidence="2" id="KW-1185">Reference proteome</keyword>
<reference evidence="1" key="1">
    <citation type="submission" date="2021-02" db="EMBL/GenBank/DDBJ databases">
        <authorList>
            <person name="Palmer J.M."/>
        </authorList>
    </citation>
    <scope>NUCLEOTIDE SEQUENCE</scope>
    <source>
        <strain evidence="1">SCRP23</strain>
    </source>
</reference>
<comment type="caution">
    <text evidence="1">The sequence shown here is derived from an EMBL/GenBank/DDBJ whole genome shotgun (WGS) entry which is preliminary data.</text>
</comment>
<dbReference type="EMBL" id="JAGDFL010001414">
    <property type="protein sequence ID" value="KAG7376075.1"/>
    <property type="molecule type" value="Genomic_DNA"/>
</dbReference>
<dbReference type="PANTHER" id="PTHR35796:SF3">
    <property type="entry name" value="BHLH DOMAIN-CONTAINING PROTEIN"/>
    <property type="match status" value="1"/>
</dbReference>
<gene>
    <name evidence="1" type="ORF">PHYBOEH_001844</name>
</gene>
<evidence type="ECO:0000313" key="1">
    <source>
        <dbReference type="EMBL" id="KAG7376075.1"/>
    </source>
</evidence>
<dbReference type="OrthoDB" id="64619at2759"/>
<accession>A0A8T1V4W6</accession>
<organism evidence="1 2">
    <name type="scientific">Phytophthora boehmeriae</name>
    <dbReference type="NCBI Taxonomy" id="109152"/>
    <lineage>
        <taxon>Eukaryota</taxon>
        <taxon>Sar</taxon>
        <taxon>Stramenopiles</taxon>
        <taxon>Oomycota</taxon>
        <taxon>Peronosporomycetes</taxon>
        <taxon>Peronosporales</taxon>
        <taxon>Peronosporaceae</taxon>
        <taxon>Phytophthora</taxon>
    </lineage>
</organism>
<name>A0A8T1V4W6_9STRA</name>
<evidence type="ECO:0000313" key="2">
    <source>
        <dbReference type="Proteomes" id="UP000693981"/>
    </source>
</evidence>
<protein>
    <submittedName>
        <fullName evidence="1">Uncharacterized protein</fullName>
    </submittedName>
</protein>
<dbReference type="PANTHER" id="PTHR35796">
    <property type="entry name" value="HYPOTHETICAL CYTOSOLIC PROTEIN"/>
    <property type="match status" value="1"/>
</dbReference>
<dbReference type="AlphaFoldDB" id="A0A8T1V4W6"/>